<dbReference type="AlphaFoldDB" id="A0A9N9I1V4"/>
<dbReference type="InterPro" id="IPR036322">
    <property type="entry name" value="WD40_repeat_dom_sf"/>
</dbReference>
<comment type="caution">
    <text evidence="1">The sequence shown here is derived from an EMBL/GenBank/DDBJ whole genome shotgun (WGS) entry which is preliminary data.</text>
</comment>
<protein>
    <submittedName>
        <fullName evidence="1">12486_t:CDS:1</fullName>
    </submittedName>
</protein>
<dbReference type="SUPFAM" id="SSF50978">
    <property type="entry name" value="WD40 repeat-like"/>
    <property type="match status" value="1"/>
</dbReference>
<organism evidence="1 2">
    <name type="scientific">Funneliformis mosseae</name>
    <name type="common">Endomycorrhizal fungus</name>
    <name type="synonym">Glomus mosseae</name>
    <dbReference type="NCBI Taxonomy" id="27381"/>
    <lineage>
        <taxon>Eukaryota</taxon>
        <taxon>Fungi</taxon>
        <taxon>Fungi incertae sedis</taxon>
        <taxon>Mucoromycota</taxon>
        <taxon>Glomeromycotina</taxon>
        <taxon>Glomeromycetes</taxon>
        <taxon>Glomerales</taxon>
        <taxon>Glomeraceae</taxon>
        <taxon>Funneliformis</taxon>
    </lineage>
</organism>
<reference evidence="1" key="1">
    <citation type="submission" date="2021-06" db="EMBL/GenBank/DDBJ databases">
        <authorList>
            <person name="Kallberg Y."/>
            <person name="Tangrot J."/>
            <person name="Rosling A."/>
        </authorList>
    </citation>
    <scope>NUCLEOTIDE SEQUENCE</scope>
    <source>
        <strain evidence="1">87-6 pot B 2015</strain>
    </source>
</reference>
<gene>
    <name evidence="1" type="ORF">FMOSSE_LOCUS14666</name>
</gene>
<proteinExistence type="predicted"/>
<dbReference type="InterPro" id="IPR015943">
    <property type="entry name" value="WD40/YVTN_repeat-like_dom_sf"/>
</dbReference>
<evidence type="ECO:0000313" key="1">
    <source>
        <dbReference type="EMBL" id="CAG8716343.1"/>
    </source>
</evidence>
<dbReference type="EMBL" id="CAJVPP010012016">
    <property type="protein sequence ID" value="CAG8716343.1"/>
    <property type="molecule type" value="Genomic_DNA"/>
</dbReference>
<feature type="non-terminal residue" evidence="1">
    <location>
        <position position="630"/>
    </location>
</feature>
<dbReference type="Gene3D" id="2.130.10.10">
    <property type="entry name" value="YVTN repeat-like/Quinoprotein amine dehydrogenase"/>
    <property type="match status" value="1"/>
</dbReference>
<dbReference type="Proteomes" id="UP000789375">
    <property type="component" value="Unassembled WGS sequence"/>
</dbReference>
<accession>A0A9N9I1V4</accession>
<evidence type="ECO:0000313" key="2">
    <source>
        <dbReference type="Proteomes" id="UP000789375"/>
    </source>
</evidence>
<name>A0A9N9I1V4_FUNMO</name>
<sequence length="630" mass="74752">MSDNVSIEMPPPHNGEPISMMEISPNGRYLVTYSEVDKTIVVWNVENIKDIIEGEDLKGKQLINYYKHELVETSRSIFHICVSDEKILAYINNNYEIKIVDLNDKQPQEIKLYFEFDAMEIQICNFNKDGRLILFCSVRTNAIYDFINIVCVYSISTLTKKTKCQNIYKLPKDAETKTKDIRISNNENYTCMKINDEKIFIHSNKHEFSTMSLDLKNEEKLKHYMKHHQNLLFPLFDHLLIWKLNNKCYAIDSQSKNYRFLNVDDNELNLDSLVVLEVKNDDKDHLEFSYFSNQQDILGEYQLDIGSILWKIEKYELGMQTFIIEENFNKLMEEDAKKFIEMLFEIKINANYLESRIEKYKNPIKEFIKMKSMTKLDIKFSQALEKNFIERLSIIDEEEDHDKWKNKIGELMKEFNKRINKIMELKKDLNSFKIEITETSLKFNKDLIRLFVADKYLWELNYDEDEDQIIFDYKILKNKEIGLLTNIGIFNFHLNNEENLISLDFLKITSINPKDDDKGGHYKLYSGCVSYFLGDNEEFSKYGSAFLIYAIKYKDSNLIDDIYNRCLKQDLDININILNVINASMPLLNKYYPEYIARYSLDTNMMIDSVEYKIEHLDTSHLYPFSNMEI</sequence>
<keyword evidence="2" id="KW-1185">Reference proteome</keyword>